<feature type="transmembrane region" description="Helical" evidence="1">
    <location>
        <begin position="55"/>
        <end position="73"/>
    </location>
</feature>
<protein>
    <recommendedName>
        <fullName evidence="4">Glycosyltransferase 2-like domain-containing protein</fullName>
    </recommendedName>
</protein>
<organism evidence="2 3">
    <name type="scientific">Candidatus Adlerbacteria bacterium GW2011_GWC1_50_9</name>
    <dbReference type="NCBI Taxonomy" id="1618608"/>
    <lineage>
        <taxon>Bacteria</taxon>
        <taxon>Candidatus Adleribacteriota</taxon>
    </lineage>
</organism>
<evidence type="ECO:0008006" key="4">
    <source>
        <dbReference type="Google" id="ProtNLM"/>
    </source>
</evidence>
<keyword evidence="1" id="KW-0472">Membrane</keyword>
<comment type="caution">
    <text evidence="2">The sequence shown here is derived from an EMBL/GenBank/DDBJ whole genome shotgun (WGS) entry which is preliminary data.</text>
</comment>
<dbReference type="PANTHER" id="PTHR36851">
    <property type="entry name" value="UNNAMED PRODUCT"/>
    <property type="match status" value="1"/>
</dbReference>
<gene>
    <name evidence="2" type="ORF">UY61_C0065G0001</name>
</gene>
<dbReference type="PANTHER" id="PTHR36851:SF1">
    <property type="entry name" value="GLYCO_TRANS_2-LIKE DOMAIN-CONTAINING PROTEIN"/>
    <property type="match status" value="1"/>
</dbReference>
<dbReference type="Proteomes" id="UP000034201">
    <property type="component" value="Unassembled WGS sequence"/>
</dbReference>
<proteinExistence type="predicted"/>
<evidence type="ECO:0000256" key="1">
    <source>
        <dbReference type="SAM" id="Phobius"/>
    </source>
</evidence>
<evidence type="ECO:0000313" key="3">
    <source>
        <dbReference type="Proteomes" id="UP000034201"/>
    </source>
</evidence>
<dbReference type="EMBL" id="LCQQ01000065">
    <property type="protein sequence ID" value="KKW19101.1"/>
    <property type="molecule type" value="Genomic_DNA"/>
</dbReference>
<sequence>MTQPSYLRIGTAADIEHPGERRLYRFFEMLPGILSLGTLLGAVIGSWLFPVPTAFFIMAFVVYWTMRSIYLSFHLRSGYKKMRIHEKEDWLGKLRQIQNWRNLYHLIIVPTYLEPYEIVRESILSFASSAYPQDRLIVVLAIEERGGAAELQKAALLQEEFGHSFFRFLVTRHPVDLPGEIAGKGANEAWAARKAREEVIDPRYWVPDIRKKLLK</sequence>
<dbReference type="AlphaFoldDB" id="A0A0G1WK29"/>
<keyword evidence="1" id="KW-0812">Transmembrane</keyword>
<feature type="transmembrane region" description="Helical" evidence="1">
    <location>
        <begin position="29"/>
        <end position="49"/>
    </location>
</feature>
<name>A0A0G1WK29_9BACT</name>
<reference evidence="2 3" key="1">
    <citation type="journal article" date="2015" name="Nature">
        <title>rRNA introns, odd ribosomes, and small enigmatic genomes across a large radiation of phyla.</title>
        <authorList>
            <person name="Brown C.T."/>
            <person name="Hug L.A."/>
            <person name="Thomas B.C."/>
            <person name="Sharon I."/>
            <person name="Castelle C.J."/>
            <person name="Singh A."/>
            <person name="Wilkins M.J."/>
            <person name="Williams K.H."/>
            <person name="Banfield J.F."/>
        </authorList>
    </citation>
    <scope>NUCLEOTIDE SEQUENCE [LARGE SCALE GENOMIC DNA]</scope>
</reference>
<evidence type="ECO:0000313" key="2">
    <source>
        <dbReference type="EMBL" id="KKW19101.1"/>
    </source>
</evidence>
<accession>A0A0G1WK29</accession>
<keyword evidence="1" id="KW-1133">Transmembrane helix</keyword>
<feature type="non-terminal residue" evidence="2">
    <location>
        <position position="215"/>
    </location>
</feature>